<dbReference type="PANTHER" id="PTHR12913:SF3">
    <property type="entry name" value="SI:DKEYP-121D4.3"/>
    <property type="match status" value="1"/>
</dbReference>
<reference evidence="2" key="1">
    <citation type="submission" date="2022-08" db="EMBL/GenBank/DDBJ databases">
        <title>Genome sequencing of akame (Lates japonicus).</title>
        <authorList>
            <person name="Hashiguchi Y."/>
            <person name="Takahashi H."/>
        </authorList>
    </citation>
    <scope>NUCLEOTIDE SEQUENCE</scope>
    <source>
        <strain evidence="2">Kochi</strain>
    </source>
</reference>
<feature type="region of interest" description="Disordered" evidence="1">
    <location>
        <begin position="1"/>
        <end position="201"/>
    </location>
</feature>
<feature type="compositionally biased region" description="Pro residues" evidence="1">
    <location>
        <begin position="1696"/>
        <end position="1716"/>
    </location>
</feature>
<dbReference type="InterPro" id="IPR036514">
    <property type="entry name" value="SGNH_hydro_sf"/>
</dbReference>
<evidence type="ECO:0000256" key="1">
    <source>
        <dbReference type="SAM" id="MobiDB-lite"/>
    </source>
</evidence>
<dbReference type="PANTHER" id="PTHR12913">
    <property type="entry name" value="UNR PROTEIN N-RAS UPSTREAM GENE PROTEIN"/>
    <property type="match status" value="1"/>
</dbReference>
<feature type="compositionally biased region" description="Low complexity" evidence="1">
    <location>
        <begin position="1434"/>
        <end position="1446"/>
    </location>
</feature>
<comment type="caution">
    <text evidence="2">The sequence shown here is derived from an EMBL/GenBank/DDBJ whole genome shotgun (WGS) entry which is preliminary data.</text>
</comment>
<feature type="compositionally biased region" description="Basic and acidic residues" evidence="1">
    <location>
        <begin position="838"/>
        <end position="854"/>
    </location>
</feature>
<feature type="compositionally biased region" description="Low complexity" evidence="1">
    <location>
        <begin position="1824"/>
        <end position="1836"/>
    </location>
</feature>
<feature type="region of interest" description="Disordered" evidence="1">
    <location>
        <begin position="1861"/>
        <end position="1896"/>
    </location>
</feature>
<feature type="compositionally biased region" description="Basic and acidic residues" evidence="1">
    <location>
        <begin position="1549"/>
        <end position="1578"/>
    </location>
</feature>
<dbReference type="Gene3D" id="2.40.50.140">
    <property type="entry name" value="Nucleic acid-binding proteins"/>
    <property type="match status" value="3"/>
</dbReference>
<feature type="compositionally biased region" description="Basic and acidic residues" evidence="1">
    <location>
        <begin position="1389"/>
        <end position="1406"/>
    </location>
</feature>
<feature type="compositionally biased region" description="Acidic residues" evidence="1">
    <location>
        <begin position="554"/>
        <end position="564"/>
    </location>
</feature>
<feature type="compositionally biased region" description="Basic and acidic residues" evidence="1">
    <location>
        <begin position="884"/>
        <end position="907"/>
    </location>
</feature>
<dbReference type="SUPFAM" id="SSF52266">
    <property type="entry name" value="SGNH hydrolase"/>
    <property type="match status" value="1"/>
</dbReference>
<feature type="region of interest" description="Disordered" evidence="1">
    <location>
        <begin position="1311"/>
        <end position="1496"/>
    </location>
</feature>
<feature type="compositionally biased region" description="Pro residues" evidence="1">
    <location>
        <begin position="162"/>
        <end position="195"/>
    </location>
</feature>
<feature type="compositionally biased region" description="Basic and acidic residues" evidence="1">
    <location>
        <begin position="1356"/>
        <end position="1371"/>
    </location>
</feature>
<feature type="compositionally biased region" description="Basic and acidic residues" evidence="1">
    <location>
        <begin position="1339"/>
        <end position="1348"/>
    </location>
</feature>
<gene>
    <name evidence="2" type="ORF">AKAME5_000842100</name>
</gene>
<feature type="compositionally biased region" description="Low complexity" evidence="1">
    <location>
        <begin position="1874"/>
        <end position="1889"/>
    </location>
</feature>
<feature type="compositionally biased region" description="Pro residues" evidence="1">
    <location>
        <begin position="77"/>
        <end position="103"/>
    </location>
</feature>
<dbReference type="SUPFAM" id="SSF50249">
    <property type="entry name" value="Nucleic acid-binding proteins"/>
    <property type="match status" value="1"/>
</dbReference>
<feature type="compositionally biased region" description="Pro residues" evidence="1">
    <location>
        <begin position="37"/>
        <end position="67"/>
    </location>
</feature>
<feature type="compositionally biased region" description="Basic and acidic residues" evidence="1">
    <location>
        <begin position="104"/>
        <end position="139"/>
    </location>
</feature>
<feature type="compositionally biased region" description="Polar residues" evidence="1">
    <location>
        <begin position="1721"/>
        <end position="1740"/>
    </location>
</feature>
<feature type="compositionally biased region" description="Polar residues" evidence="1">
    <location>
        <begin position="1679"/>
        <end position="1695"/>
    </location>
</feature>
<keyword evidence="3" id="KW-1185">Reference proteome</keyword>
<feature type="region of interest" description="Disordered" evidence="1">
    <location>
        <begin position="1600"/>
        <end position="1658"/>
    </location>
</feature>
<sequence>MGRGEGPTRGRPHMGPGGDRPPFDMGPPGWAPLPGGWGPPPPDGWPPPPDEWGPPPPDGWGPPPPGGWGPEDWDLRGPPPPGWVPRGPPGWGPHPDDWLPPPEDWGRHPDDWRPPHTDDWRLHPDDWRPSREDWRRLPLEDWGPDRPPPPGWGHPGWGSEGPPEPWGPEPGPPGPVPPVPPPGLPPPVGIPPPDPAAYGPVAVPPVPPSSCVPPFGFPAFPPPGWTEEAVAEEPMPNPPPDQPEWIKALISAPATDSTPGETKKPSEESVTKTPATEPAAPKPAPKPKPEPNKTAKALGLLGKRIFDKPPPGRSTGIISFIGPTFGYIEREDLEKFTFSFDAFFGNPKAMTPGVRVHFTACKEKQNSLIATDVKVAPGGTENVDTEIYEAVVSQPIMEPQPGERQYPGQVHVTIGPLRTNLVFDRKDSTVTLLKNDQVLINLLTDIVTEKRRATNIKPKIPSTFSHTKETREKGVIISLKDDEGIIKSDEHGELPFDTKENFSDVEFTAEDVNEEVEFTVITLKTGKRAVRICRVKEPLLLTLCTATAAAAEELEAENGDSDTDADSRPLRGKANTKPDLGPTMKLDTELYEGIVSQPIIEPTPVMPGYPGQIHANIGPVRTNVTFDHRDCGVTLLKNDHVLINLLVDMVTRKRRAANIRPKIPFTFSYTKEKRELGVITYLGAEEGIVNSEEHGELPFDICENFSDTEFNPSDIHKEVEFTTALVKSKKRAIRLRRTKRVEDKILEEQKKREEEEKRKKQEDEERRKQEDEERKRREDEEREKETERKKKEEVAAALAAAKDKWTPLGFKMRDPDTLDDISKERFEGTVLKAISKNPRKEVKKDLEENEEKNRGGGNSHGQQTLLGQVKIKVEKMDEDEKEEAEGKPDGEDRKTEVKKEDEEEVKKVQAAGGRVKSDPEMGRLVMTIDGQQKQLPFGPRDLLTSATMLDGDKVRFNIATHRETKGERATYVEILPDSFEESTEQRRHGIVIEFSEDSGLIKCTQNPQLYFHMSEVIEKKKLELNEKVEFSVIPHETAEGGNQAIRIKRYTESVFLPARKLGGVGATKGKMTIKLAKASEDTEKEKPETDKLKAVVKNLRAQDSKTSVSRRDYSATRRRHGRSRSRSRSRSHSRSRARSRSKSKSRSRSPPRDQFGRIIKRRRSSSIDRDRKSSRYRRSRERSHRRSRSRSKSHSRSRSKSSSRSRSRSRERSKDRARRKRSKISRDREESHKRRRDLSPPPRRGGVMDDELARKKRELEELNEMIAYKKSLVDIDPRGLDPGQRTCIDYDHGRIAMPLTEYKPVRSILKKRPDGSEYHHRPPQPYDDPYYDRPYSPYQDRRYSDHYSDPYASRPYADRPYDRPYSDRPYESRLYGEPPYVGPPSASHRYTDRYDVYDEPYDDRYYDPAYADRPYSDPYRPIKRSQSPEPHGPSPSSQSASSSQPSLTHAVATSSSQPSFRPPSPTEPPPRSPSPKLKNTTPRQSPTTEKPPLDRFLDMLNKKVDAEKKSAPIHLHDDLLPHERALQDGGGFSRIVGLTQEQPRSSQAIKEEKVQRSPKRSSVERTSEEPKIKTEPYDKIQSLLRTIGLKLSTGDVSKLASRAQEKIYSPKSSSTERETLSSPREELRTSRTSSVESDHIHSPSPVRSSSLEPLSRHKAVSEYEGFLDQQELEVLKRAQQLQTLTKTMGSTSSTTPPKPPPGPPPAQYQHPPPPINWPLGVTTQGSPEQSSTAPNMNTPADGQPPQRFGFPPGPPPGPPPRHPGQSPPGPPPGPPPRRPPGQPLYTASSSHAIFPFIGQPPTAPSPDSSSPPQSLTTAVVTQIPPSSVPATSSPASNGQSSISTTVARCLKVIETVKSLAVQPPAKPVKSVQFSLPTESSSAPSSQSSAESDDDVKIKQQEKLDLYNQRILEKREQQFQEMLARKKQGERNMDGTLISPGKPISSEPRNVWICGHSLVYWAESRAKSPEVGMQLGMDPSKVTIWWKGIQGMTWSQLLPQLHQLKVTWPNPEVLIMHLGGNDLSTDSPTDLLASVKKDLTSMRSIFPQCVLVWSNILPRRVWRHSADSHEVDLVRTTVNRRIQNIISELGGTSLTHDNIRCGANTGLYRADGIHLSPKGIDLFNLNLQDFLEKWEMEVNKASEKS</sequence>
<feature type="compositionally biased region" description="Basic and acidic residues" evidence="1">
    <location>
        <begin position="261"/>
        <end position="270"/>
    </location>
</feature>
<evidence type="ECO:0000313" key="3">
    <source>
        <dbReference type="Proteomes" id="UP001279410"/>
    </source>
</evidence>
<feature type="compositionally biased region" description="Basic and acidic residues" evidence="1">
    <location>
        <begin position="801"/>
        <end position="827"/>
    </location>
</feature>
<feature type="region of interest" description="Disordered" evidence="1">
    <location>
        <begin position="1078"/>
        <end position="1252"/>
    </location>
</feature>
<dbReference type="Gene3D" id="3.40.50.1110">
    <property type="entry name" value="SGNH hydrolase"/>
    <property type="match status" value="1"/>
</dbReference>
<feature type="region of interest" description="Disordered" evidence="1">
    <location>
        <begin position="1677"/>
        <end position="1842"/>
    </location>
</feature>
<feature type="compositionally biased region" description="Basic and acidic residues" evidence="1">
    <location>
        <begin position="1614"/>
        <end position="1629"/>
    </location>
</feature>
<feature type="compositionally biased region" description="Basic residues" evidence="1">
    <location>
        <begin position="1116"/>
        <end position="1149"/>
    </location>
</feature>
<dbReference type="EMBL" id="BRZM01000023">
    <property type="protein sequence ID" value="GLD56022.1"/>
    <property type="molecule type" value="Genomic_DNA"/>
</dbReference>
<feature type="region of interest" description="Disordered" evidence="1">
    <location>
        <begin position="749"/>
        <end position="917"/>
    </location>
</feature>
<feature type="compositionally biased region" description="Low complexity" evidence="1">
    <location>
        <begin position="1407"/>
        <end position="1419"/>
    </location>
</feature>
<feature type="region of interest" description="Disordered" evidence="1">
    <location>
        <begin position="217"/>
        <end position="294"/>
    </location>
</feature>
<feature type="compositionally biased region" description="Basic and acidic residues" evidence="1">
    <location>
        <begin position="1311"/>
        <end position="1320"/>
    </location>
</feature>
<dbReference type="CDD" id="cd00229">
    <property type="entry name" value="SGNH_hydrolase"/>
    <property type="match status" value="1"/>
</dbReference>
<feature type="compositionally biased region" description="Pro residues" evidence="1">
    <location>
        <begin position="1751"/>
        <end position="1782"/>
    </location>
</feature>
<feature type="compositionally biased region" description="Basic and acidic residues" evidence="1">
    <location>
        <begin position="1078"/>
        <end position="1093"/>
    </location>
</feature>
<feature type="compositionally biased region" description="Basic and acidic residues" evidence="1">
    <location>
        <begin position="749"/>
        <end position="794"/>
    </location>
</feature>
<feature type="compositionally biased region" description="Pro residues" evidence="1">
    <location>
        <begin position="1460"/>
        <end position="1473"/>
    </location>
</feature>
<accession>A0AAD3MJK2</accession>
<feature type="region of interest" description="Disordered" evidence="1">
    <location>
        <begin position="1524"/>
        <end position="1578"/>
    </location>
</feature>
<evidence type="ECO:0000313" key="2">
    <source>
        <dbReference type="EMBL" id="GLD56022.1"/>
    </source>
</evidence>
<dbReference type="Proteomes" id="UP001279410">
    <property type="component" value="Unassembled WGS sequence"/>
</dbReference>
<name>A0AAD3MJK2_LATJO</name>
<feature type="region of interest" description="Disordered" evidence="1">
    <location>
        <begin position="554"/>
        <end position="582"/>
    </location>
</feature>
<proteinExistence type="predicted"/>
<organism evidence="2 3">
    <name type="scientific">Lates japonicus</name>
    <name type="common">Japanese lates</name>
    <dbReference type="NCBI Taxonomy" id="270547"/>
    <lineage>
        <taxon>Eukaryota</taxon>
        <taxon>Metazoa</taxon>
        <taxon>Chordata</taxon>
        <taxon>Craniata</taxon>
        <taxon>Vertebrata</taxon>
        <taxon>Euteleostomi</taxon>
        <taxon>Actinopterygii</taxon>
        <taxon>Neopterygii</taxon>
        <taxon>Teleostei</taxon>
        <taxon>Neoteleostei</taxon>
        <taxon>Acanthomorphata</taxon>
        <taxon>Carangaria</taxon>
        <taxon>Carangaria incertae sedis</taxon>
        <taxon>Centropomidae</taxon>
        <taxon>Lates</taxon>
    </lineage>
</organism>
<feature type="compositionally biased region" description="Polar residues" evidence="1">
    <location>
        <begin position="1539"/>
        <end position="1548"/>
    </location>
</feature>
<feature type="compositionally biased region" description="Polar residues" evidence="1">
    <location>
        <begin position="1477"/>
        <end position="1488"/>
    </location>
</feature>
<dbReference type="InterPro" id="IPR012340">
    <property type="entry name" value="NA-bd_OB-fold"/>
</dbReference>
<protein>
    <submittedName>
        <fullName evidence="2">Uncharacterized protein</fullName>
    </submittedName>
</protein>
<feature type="compositionally biased region" description="Low complexity" evidence="1">
    <location>
        <begin position="1805"/>
        <end position="1814"/>
    </location>
</feature>
<feature type="compositionally biased region" description="Basic residues" evidence="1">
    <location>
        <begin position="1174"/>
        <end position="1207"/>
    </location>
</feature>